<dbReference type="SMART" id="SM00501">
    <property type="entry name" value="BRIGHT"/>
    <property type="match status" value="1"/>
</dbReference>
<keyword evidence="3 8" id="KW-0238">DNA-binding</keyword>
<dbReference type="PROSITE" id="PS51486">
    <property type="entry name" value="REKLES"/>
    <property type="match status" value="1"/>
</dbReference>
<feature type="compositionally biased region" description="Pro residues" evidence="9">
    <location>
        <begin position="307"/>
        <end position="317"/>
    </location>
</feature>
<protein>
    <recommendedName>
        <fullName evidence="8">AT-rich interactive domain-containing protein 3</fullName>
        <shortName evidence="8">ARID domain-containing protein</shortName>
    </recommendedName>
</protein>
<dbReference type="GO" id="GO:0006357">
    <property type="term" value="P:regulation of transcription by RNA polymerase II"/>
    <property type="evidence" value="ECO:0007669"/>
    <property type="project" value="InterPro"/>
</dbReference>
<reference evidence="12 13" key="1">
    <citation type="journal article" date="2020" name="Mol. Biol. Evol.">
        <title>Interspecific Gene Flow and the Evolution of Specialization in Black and White Rhinoceros.</title>
        <authorList>
            <person name="Moodley Y."/>
            <person name="Westbury M.V."/>
            <person name="Russo I.M."/>
            <person name="Gopalakrishnan S."/>
            <person name="Rakotoarivelo A."/>
            <person name="Olsen R.A."/>
            <person name="Prost S."/>
            <person name="Tunstall T."/>
            <person name="Ryder O.A."/>
            <person name="Dalen L."/>
            <person name="Bruford M.W."/>
        </authorList>
    </citation>
    <scope>NUCLEOTIDE SEQUENCE [LARGE SCALE GENOMIC DNA]</scope>
    <source>
        <strain evidence="12">SBR-YM</strain>
        <tissue evidence="12">Skin</tissue>
    </source>
</reference>
<evidence type="ECO:0000256" key="4">
    <source>
        <dbReference type="ARBA" id="ARBA00023163"/>
    </source>
</evidence>
<evidence type="ECO:0000256" key="5">
    <source>
        <dbReference type="ARBA" id="ARBA00023242"/>
    </source>
</evidence>
<dbReference type="EMBL" id="JACDTQ010003801">
    <property type="protein sequence ID" value="KAF5912876.1"/>
    <property type="molecule type" value="Genomic_DNA"/>
</dbReference>
<evidence type="ECO:0000313" key="12">
    <source>
        <dbReference type="EMBL" id="KAF5912876.1"/>
    </source>
</evidence>
<dbReference type="InterPro" id="IPR045147">
    <property type="entry name" value="ARI3A/B/C"/>
</dbReference>
<dbReference type="PANTHER" id="PTHR15348">
    <property type="entry name" value="AT-RICH INTERACTIVE DOMAIN-CONTAINING PROTEIN ARID DOMAIN- CONTAINING PROTEIN DEAD RINGER PROTEIN B-CELL REGULATOR OF IGH TRANSCRIPTION BRIGHT"/>
    <property type="match status" value="1"/>
</dbReference>
<feature type="compositionally biased region" description="Acidic residues" evidence="9">
    <location>
        <begin position="103"/>
        <end position="117"/>
    </location>
</feature>
<feature type="region of interest" description="Disordered" evidence="9">
    <location>
        <begin position="62"/>
        <end position="149"/>
    </location>
</feature>
<organism evidence="12 13">
    <name type="scientific">Diceros bicornis minor</name>
    <name type="common">South-central black rhinoceros</name>
    <dbReference type="NCBI Taxonomy" id="77932"/>
    <lineage>
        <taxon>Eukaryota</taxon>
        <taxon>Metazoa</taxon>
        <taxon>Chordata</taxon>
        <taxon>Craniata</taxon>
        <taxon>Vertebrata</taxon>
        <taxon>Euteleostomi</taxon>
        <taxon>Mammalia</taxon>
        <taxon>Eutheria</taxon>
        <taxon>Laurasiatheria</taxon>
        <taxon>Perissodactyla</taxon>
        <taxon>Rhinocerotidae</taxon>
        <taxon>Diceros</taxon>
    </lineage>
</organism>
<feature type="domain" description="REKLES" evidence="11">
    <location>
        <begin position="357"/>
        <end position="442"/>
    </location>
</feature>
<dbReference type="SMART" id="SM01014">
    <property type="entry name" value="ARID"/>
    <property type="match status" value="1"/>
</dbReference>
<accession>A0A7J7EBU2</accession>
<dbReference type="Pfam" id="PF01388">
    <property type="entry name" value="ARID"/>
    <property type="match status" value="1"/>
</dbReference>
<dbReference type="FunFam" id="1.10.150.60:FF:000007">
    <property type="entry name" value="AT-rich interactive domain-containing protein 3C"/>
    <property type="match status" value="1"/>
</dbReference>
<comment type="subcellular location">
    <subcellularLocation>
        <location evidence="1 8">Nucleus</location>
    </subcellularLocation>
</comment>
<dbReference type="InterPro" id="IPR001606">
    <property type="entry name" value="ARID_dom"/>
</dbReference>
<evidence type="ECO:0000256" key="7">
    <source>
        <dbReference type="ARBA" id="ARBA00065865"/>
    </source>
</evidence>
<evidence type="ECO:0000256" key="3">
    <source>
        <dbReference type="ARBA" id="ARBA00023125"/>
    </source>
</evidence>
<dbReference type="AlphaFoldDB" id="A0A7J7EBU2"/>
<feature type="compositionally biased region" description="Low complexity" evidence="9">
    <location>
        <begin position="297"/>
        <end position="306"/>
    </location>
</feature>
<sequence>MKRERNWVLVRLIPSPQPFPVVALLAQTPKAALSSGPHLVPAPPPVGGLRLEAVMEALQRQQAARLAQGVGPLAPPRPPPPPQLPLPGPRTLQAPKGALGEVGAEEEEGAEEHEEGEETRAEEVAAEESRPGPRGPSSPSSQPPGPHAHEWTYEEQFKQLYELDADPKRKEFLDDLFSFMQKRGTPVNRVPIMAKQVLDLYALFRLVTAKGGLVEVINRKVWREVTRGLSLPTTITSAAFTLRTQYMKYLYPYECETRALSSPGELQAAIDSNRREGRRQAYTAAPLFSLAGPPPRGSLGPASGPGSAPPAPPPGPRPAQGSASGLPAHACAQLSPNPVKKEESGIPTPRLALPVGLALGPAQEKLAPEEPPEKRAVLMGPMDPPRPGAPPSFLPRGKVPLREEQLDGPLNLAGSGISSINMALEINGVVYTGMGPPSNASP</sequence>
<comment type="subunit">
    <text evidence="7">Interacts (via REKLES DOMAIN) with NPM1; the interaction mediates ARID3C nuclear shuttling.</text>
</comment>
<dbReference type="Gene3D" id="1.10.150.60">
    <property type="entry name" value="ARID DNA-binding domain"/>
    <property type="match status" value="1"/>
</dbReference>
<evidence type="ECO:0000256" key="1">
    <source>
        <dbReference type="ARBA" id="ARBA00004123"/>
    </source>
</evidence>
<evidence type="ECO:0000256" key="2">
    <source>
        <dbReference type="ARBA" id="ARBA00023015"/>
    </source>
</evidence>
<evidence type="ECO:0000259" key="11">
    <source>
        <dbReference type="PROSITE" id="PS51486"/>
    </source>
</evidence>
<dbReference type="SUPFAM" id="SSF46774">
    <property type="entry name" value="ARID-like"/>
    <property type="match status" value="1"/>
</dbReference>
<feature type="compositionally biased region" description="Basic and acidic residues" evidence="9">
    <location>
        <begin position="366"/>
        <end position="376"/>
    </location>
</feature>
<dbReference type="InterPro" id="IPR036431">
    <property type="entry name" value="ARID_dom_sf"/>
</dbReference>
<feature type="region of interest" description="Disordered" evidence="9">
    <location>
        <begin position="286"/>
        <end position="332"/>
    </location>
</feature>
<keyword evidence="2 8" id="KW-0805">Transcription regulation</keyword>
<feature type="compositionally biased region" description="Pro residues" evidence="9">
    <location>
        <begin position="382"/>
        <end position="393"/>
    </location>
</feature>
<dbReference type="GO" id="GO:0003677">
    <property type="term" value="F:DNA binding"/>
    <property type="evidence" value="ECO:0007669"/>
    <property type="project" value="UniProtKB-UniRule"/>
</dbReference>
<comment type="subunit">
    <text evidence="8">Homodimer.</text>
</comment>
<dbReference type="PROSITE" id="PS51011">
    <property type="entry name" value="ARID"/>
    <property type="match status" value="1"/>
</dbReference>
<evidence type="ECO:0000256" key="8">
    <source>
        <dbReference type="RuleBase" id="RU369100"/>
    </source>
</evidence>
<evidence type="ECO:0000256" key="9">
    <source>
        <dbReference type="SAM" id="MobiDB-lite"/>
    </source>
</evidence>
<dbReference type="PANTHER" id="PTHR15348:SF2">
    <property type="entry name" value="AT-RICH INTERACTIVE DOMAIN-CONTAINING PROTEIN 3C"/>
    <property type="match status" value="1"/>
</dbReference>
<feature type="region of interest" description="Disordered" evidence="9">
    <location>
        <begin position="364"/>
        <end position="397"/>
    </location>
</feature>
<keyword evidence="13" id="KW-1185">Reference proteome</keyword>
<feature type="compositionally biased region" description="Basic and acidic residues" evidence="9">
    <location>
        <begin position="118"/>
        <end position="131"/>
    </location>
</feature>
<evidence type="ECO:0000256" key="6">
    <source>
        <dbReference type="ARBA" id="ARBA00058617"/>
    </source>
</evidence>
<keyword evidence="5 8" id="KW-0539">Nucleus</keyword>
<feature type="domain" description="ARID" evidence="10">
    <location>
        <begin position="166"/>
        <end position="258"/>
    </location>
</feature>
<keyword evidence="4" id="KW-0804">Transcription</keyword>
<evidence type="ECO:0000259" key="10">
    <source>
        <dbReference type="PROSITE" id="PS51011"/>
    </source>
</evidence>
<feature type="compositionally biased region" description="Pro residues" evidence="9">
    <location>
        <begin position="73"/>
        <end position="88"/>
    </location>
</feature>
<comment type="caution">
    <text evidence="12">The sequence shown here is derived from an EMBL/GenBank/DDBJ whole genome shotgun (WGS) entry which is preliminary data.</text>
</comment>
<dbReference type="InterPro" id="IPR023334">
    <property type="entry name" value="REKLES_domain"/>
</dbReference>
<evidence type="ECO:0000313" key="13">
    <source>
        <dbReference type="Proteomes" id="UP000551758"/>
    </source>
</evidence>
<name>A0A7J7EBU2_DICBM</name>
<dbReference type="Proteomes" id="UP000551758">
    <property type="component" value="Unassembled WGS sequence"/>
</dbReference>
<comment type="function">
    <text evidence="6">Transcription factor involved in monocyte-to-macrophage differentiation. Forms a complex with NPM1 to translocate to the nucleus, acting as a transcription factor that promotes the expression of the genes involved in macrophage differentiation, such as STAT3, STAT1 and JUNB.</text>
</comment>
<proteinExistence type="predicted"/>
<gene>
    <name evidence="12" type="ORF">HPG69_007869</name>
</gene>
<feature type="compositionally biased region" description="Pro residues" evidence="9">
    <location>
        <begin position="133"/>
        <end position="146"/>
    </location>
</feature>
<dbReference type="GO" id="GO:0005634">
    <property type="term" value="C:nucleus"/>
    <property type="evidence" value="ECO:0007669"/>
    <property type="project" value="UniProtKB-SubCell"/>
</dbReference>